<evidence type="ECO:0000256" key="3">
    <source>
        <dbReference type="SAM" id="SignalP"/>
    </source>
</evidence>
<gene>
    <name evidence="5" type="ORF">ISS97_17130</name>
</gene>
<feature type="chain" id="PRO_5045105756" description="PilY1 beta-propeller domain-containing protein" evidence="3">
    <location>
        <begin position="32"/>
        <end position="1334"/>
    </location>
</feature>
<evidence type="ECO:0000313" key="6">
    <source>
        <dbReference type="Proteomes" id="UP001620408"/>
    </source>
</evidence>
<proteinExistence type="predicted"/>
<reference evidence="5 6" key="1">
    <citation type="submission" date="2020-10" db="EMBL/GenBank/DDBJ databases">
        <title>Phylogeny of dyella-like bacteria.</title>
        <authorList>
            <person name="Fu J."/>
        </authorList>
    </citation>
    <scope>NUCLEOTIDE SEQUENCE [LARGE SCALE GENOMIC DNA]</scope>
    <source>
        <strain evidence="5 6">BB4</strain>
    </source>
</reference>
<comment type="caution">
    <text evidence="5">The sequence shown here is derived from an EMBL/GenBank/DDBJ whole genome shotgun (WGS) entry which is preliminary data.</text>
</comment>
<dbReference type="InterPro" id="IPR008707">
    <property type="entry name" value="B-propeller_PilY1"/>
</dbReference>
<name>A0ABW8KAP9_9GAMM</name>
<feature type="signal peptide" evidence="3">
    <location>
        <begin position="1"/>
        <end position="31"/>
    </location>
</feature>
<organism evidence="5 6">
    <name type="scientific">Dyella koreensis</name>
    <dbReference type="NCBI Taxonomy" id="311235"/>
    <lineage>
        <taxon>Bacteria</taxon>
        <taxon>Pseudomonadati</taxon>
        <taxon>Pseudomonadota</taxon>
        <taxon>Gammaproteobacteria</taxon>
        <taxon>Lysobacterales</taxon>
        <taxon>Rhodanobacteraceae</taxon>
        <taxon>Dyella</taxon>
    </lineage>
</organism>
<keyword evidence="1" id="KW-0479">Metal-binding</keyword>
<dbReference type="EMBL" id="JADIKD010000012">
    <property type="protein sequence ID" value="MFK2918997.1"/>
    <property type="molecule type" value="Genomic_DNA"/>
</dbReference>
<evidence type="ECO:0000259" key="4">
    <source>
        <dbReference type="Pfam" id="PF05567"/>
    </source>
</evidence>
<evidence type="ECO:0000313" key="5">
    <source>
        <dbReference type="EMBL" id="MFK2918997.1"/>
    </source>
</evidence>
<accession>A0ABW8KAP9</accession>
<keyword evidence="3" id="KW-0732">Signal</keyword>
<protein>
    <recommendedName>
        <fullName evidence="4">PilY1 beta-propeller domain-containing protein</fullName>
    </recommendedName>
</protein>
<dbReference type="Pfam" id="PF05567">
    <property type="entry name" value="T4P_PilY1"/>
    <property type="match status" value="1"/>
</dbReference>
<dbReference type="RefSeq" id="WP_379983377.1">
    <property type="nucleotide sequence ID" value="NZ_JADIKD010000012.1"/>
</dbReference>
<dbReference type="Proteomes" id="UP001620408">
    <property type="component" value="Unassembled WGS sequence"/>
</dbReference>
<evidence type="ECO:0000256" key="1">
    <source>
        <dbReference type="ARBA" id="ARBA00022723"/>
    </source>
</evidence>
<sequence length="1334" mass="140907">MRPWLDRSVTRRIVHAGLALLWTLASGQVQAATTLADIPVGSASNVPANLMLALSVEFPTGTVAAYKDSTGFDYRVSYLGYFDNTKCYDYDAVRRYFTPTGVAIAATGSCVDGQGSHWSGNLLNWATMTALDEFRLSLTGGHRSIDTADTTVLLRSQLNNQSNTGNFPDRTVGAGLNSATAAVIGDASYATAARVYLRSAGQGTGFLVSNNPGFADDGSQINVGTDDDPVYINAAATTYNAAVQVCVSGQLEVNCNAAHKPTDYPNAGRYNKPEGLIQQNFTRIRVGAAGYAFQSGRRAANGVVRALLHDNGPTRYGGNSPRTSNPQTEWDEATGVFIANPDSDHAAGTAPGGRDATLTGAINYLNKFGYDNGYETYDTLADLYWAALAYLMNVPLHADYTAGLSVANSLDTAFPAFGGQLGDPVQYTCQANAIVTIGDSHTWYDTRVPSSAGPLPSSAIRAALPPVNGADAALYTSRLGDLPLIETNPTVTMVSLFGAGATQLGNRLEPNTTVDATYNMAGLAYFAHTQDIRSDLSGKQTVDTYTVDVLEPGSYDGTPGKEIYNPARFNSNCTPSNCGTPSAGPNMYWLAAKYGGFDDVNGNGMPASVLTWHTNPSTEANKDLRPDNYFPGNRPDLIQAGLSQIFKKVAETTQSAAGPGVTLTRILTNVVADRTAAPYYSPVSGFPIYTVTYTPAAWSGELAGYLAASTAPGSVNAVPGSPRWSAQAKLDALVKATGASTTQYGWDTGRRIITFDGTQGIPFRYPQLSAAQQGVLTLDQVNYLRGDASREGSQFRVRRHVLGDIVHSEPVVVQGALSPRYSDAANPGYAKFRTQQTKRAPVVYVGANDGMLHAFAGGFSVAPTANPVSGGGSELFAYVPSLLFNGPSRRPQVDGLAALSNLTGVSATSYAHHFYVDQTPQVADVDFTYTAASASAAPPTLSTSANADWHTLLVGGLGKGGRGIYALDITTVPATIDATSSTAAIEQTLATDKVRWEFTEADMGFSYGKPLIAKTRKYGWVVLMTSGYNNPSGHGHLYVIQAKTGALLETLSTPDTVGSAANPSGLGSATGYTKDIGDNTLEQVYVGDLLGNLWRFDLSGKGAYPPPVLFATLQDPIKGPQPITTAPRIELDVNAIGLGSRRWVFVGTGKALDVSDLNDTQQQTMYALRDGDAGRPSTTSLPLSRSTSRLKPVADLIKGIVINDSDAGWYYDLSGRVGTNGGSERIVVDPDAAAGTYTVGWATMTPTADPCALKGSIYAARFSGGQSVLLDGVGNLVSAVTTESAPTKLQQIKLPNGELALLYGQAGSLPQTARMRQGTTSNALKRVNWREVLD</sequence>
<evidence type="ECO:0000256" key="2">
    <source>
        <dbReference type="ARBA" id="ARBA00022837"/>
    </source>
</evidence>
<feature type="domain" description="PilY1 beta-propeller" evidence="4">
    <location>
        <begin position="802"/>
        <end position="1178"/>
    </location>
</feature>
<keyword evidence="6" id="KW-1185">Reference proteome</keyword>
<keyword evidence="2" id="KW-0106">Calcium</keyword>